<dbReference type="EMBL" id="LTAY01000037">
    <property type="protein sequence ID" value="OPX47947.1"/>
    <property type="molecule type" value="Genomic_DNA"/>
</dbReference>
<dbReference type="Proteomes" id="UP000191448">
    <property type="component" value="Unassembled WGS sequence"/>
</dbReference>
<dbReference type="SUPFAM" id="SSF55174">
    <property type="entry name" value="Alpha-L RNA-binding motif"/>
    <property type="match status" value="1"/>
</dbReference>
<organism evidence="3 4">
    <name type="scientific">Clostridium thermobutyricum DSM 4928</name>
    <dbReference type="NCBI Taxonomy" id="1121339"/>
    <lineage>
        <taxon>Bacteria</taxon>
        <taxon>Bacillati</taxon>
        <taxon>Bacillota</taxon>
        <taxon>Clostridia</taxon>
        <taxon>Eubacteriales</taxon>
        <taxon>Clostridiaceae</taxon>
        <taxon>Clostridium</taxon>
    </lineage>
</organism>
<dbReference type="Gene3D" id="3.30.70.330">
    <property type="match status" value="1"/>
</dbReference>
<dbReference type="InterPro" id="IPR012677">
    <property type="entry name" value="Nucleotide-bd_a/b_plait_sf"/>
</dbReference>
<dbReference type="InterPro" id="IPR036986">
    <property type="entry name" value="S4_RNA-bd_sf"/>
</dbReference>
<dbReference type="GO" id="GO:0003723">
    <property type="term" value="F:RNA binding"/>
    <property type="evidence" value="ECO:0007669"/>
    <property type="project" value="UniProtKB-KW"/>
</dbReference>
<dbReference type="Pfam" id="PF17774">
    <property type="entry name" value="YlmH_RBD"/>
    <property type="match status" value="1"/>
</dbReference>
<feature type="domain" description="RNA-binding S4" evidence="2">
    <location>
        <begin position="179"/>
        <end position="255"/>
    </location>
</feature>
<evidence type="ECO:0000259" key="2">
    <source>
        <dbReference type="SMART" id="SM00363"/>
    </source>
</evidence>
<dbReference type="OrthoDB" id="9812787at2"/>
<keyword evidence="1" id="KW-0694">RNA-binding</keyword>
<dbReference type="CDD" id="cd00165">
    <property type="entry name" value="S4"/>
    <property type="match status" value="1"/>
</dbReference>
<dbReference type="PROSITE" id="PS50889">
    <property type="entry name" value="S4"/>
    <property type="match status" value="1"/>
</dbReference>
<dbReference type="SMART" id="SM00363">
    <property type="entry name" value="S4"/>
    <property type="match status" value="1"/>
</dbReference>
<accession>A0A1V4SWG0</accession>
<sequence length="255" mass="29790">MNKEDFFKNFKEEDKNEIINLYDKFNLALEKDITLFSNEFYTPNIWTIFRDNIKIKDFKIESYGVFNEAERKIISFNNLYQIEYPIKVVKIKNKSKFKNLSHKDYLGSIMSLGIKRNKLGDLIVKDDICYVAAFSDIAEYIASNLNRISNVSCDIDILEADEVDIRYEFIEEVINVQSKRLDSIVSKITRKSRSTAEEIISRGDVLINYSVYRDKSKEVKENDRITVRKYGKYILGSIVGNSKSGKLKVIIKKYT</sequence>
<dbReference type="InterPro" id="IPR040591">
    <property type="entry name" value="RqcP2_RBD"/>
</dbReference>
<dbReference type="InterPro" id="IPR002942">
    <property type="entry name" value="S4_RNA-bd"/>
</dbReference>
<name>A0A1V4SWG0_9CLOT</name>
<gene>
    <name evidence="3" type="ORF">CLTHE_15180</name>
</gene>
<reference evidence="3 4" key="1">
    <citation type="submission" date="2016-02" db="EMBL/GenBank/DDBJ databases">
        <title>Genome sequence of Clostridium thermobutyricum DSM 4928.</title>
        <authorList>
            <person name="Poehlein A."/>
            <person name="Daniel R."/>
        </authorList>
    </citation>
    <scope>NUCLEOTIDE SEQUENCE [LARGE SCALE GENOMIC DNA]</scope>
    <source>
        <strain evidence="3 4">DSM 4928</strain>
    </source>
</reference>
<proteinExistence type="predicted"/>
<dbReference type="RefSeq" id="WP_080022712.1">
    <property type="nucleotide sequence ID" value="NZ_LTAY01000037.1"/>
</dbReference>
<evidence type="ECO:0000313" key="3">
    <source>
        <dbReference type="EMBL" id="OPX47947.1"/>
    </source>
</evidence>
<comment type="caution">
    <text evidence="3">The sequence shown here is derived from an EMBL/GenBank/DDBJ whole genome shotgun (WGS) entry which is preliminary data.</text>
</comment>
<dbReference type="Gene3D" id="3.10.290.10">
    <property type="entry name" value="RNA-binding S4 domain"/>
    <property type="match status" value="1"/>
</dbReference>
<evidence type="ECO:0000313" key="4">
    <source>
        <dbReference type="Proteomes" id="UP000191448"/>
    </source>
</evidence>
<dbReference type="Pfam" id="PF01479">
    <property type="entry name" value="S4"/>
    <property type="match status" value="1"/>
</dbReference>
<protein>
    <submittedName>
        <fullName evidence="3">S4 domain protein</fullName>
    </submittedName>
</protein>
<dbReference type="AlphaFoldDB" id="A0A1V4SWG0"/>
<evidence type="ECO:0000256" key="1">
    <source>
        <dbReference type="PROSITE-ProRule" id="PRU00182"/>
    </source>
</evidence>